<protein>
    <submittedName>
        <fullName evidence="1">Uncharacterized protein</fullName>
    </submittedName>
</protein>
<evidence type="ECO:0000313" key="1">
    <source>
        <dbReference type="EMBL" id="RCW91632.1"/>
    </source>
</evidence>
<dbReference type="RefSeq" id="WP_147269470.1">
    <property type="nucleotide sequence ID" value="NZ_QPJO01000003.1"/>
</dbReference>
<gene>
    <name evidence="1" type="ORF">DFQ08_103468</name>
</gene>
<accession>A0A368ZEF2</accession>
<name>A0A368ZEF2_9FLAO</name>
<dbReference type="EMBL" id="QPJO01000003">
    <property type="protein sequence ID" value="RCW91632.1"/>
    <property type="molecule type" value="Genomic_DNA"/>
</dbReference>
<evidence type="ECO:0000313" key="2">
    <source>
        <dbReference type="Proteomes" id="UP000253436"/>
    </source>
</evidence>
<dbReference type="SUPFAM" id="SSF81901">
    <property type="entry name" value="HCP-like"/>
    <property type="match status" value="1"/>
</dbReference>
<dbReference type="Proteomes" id="UP000253436">
    <property type="component" value="Unassembled WGS sequence"/>
</dbReference>
<reference evidence="1 2" key="1">
    <citation type="submission" date="2018-07" db="EMBL/GenBank/DDBJ databases">
        <title>Genomic Encyclopedia of Type Strains, Phase III (KMG-III): the genomes of soil and plant-associated and newly described type strains.</title>
        <authorList>
            <person name="Whitman W."/>
        </authorList>
    </citation>
    <scope>NUCLEOTIDE SEQUENCE [LARGE SCALE GENOMIC DNA]</scope>
    <source>
        <strain evidence="1 2">CECT 7958</strain>
    </source>
</reference>
<keyword evidence="2" id="KW-1185">Reference proteome</keyword>
<dbReference type="OrthoDB" id="1415142at2"/>
<sequence>MRYQITIVLILVLTFQWSSAQPWMTNLDLAQDLALTQNKMVLMVWEDTTKYPYHVLVNDENGNAILIENLFKNEEVSPLIWKYFVPVIVNELAYESLYLDIKEKQSQEYIDKFNDDSIKIMDVHGHILNVKHTAEGYQNITTLIQNYGINTEFFALELKEYKEKKDFYSAYYLASKYFDFSPYVKEAIRENMVDLGLLYLEEASQFIEEVTAEDKAMLSQRVVLLSIQQYIILKRPKKALRLLNRLEIDQEHASNQGFLAFLYYTTHRILGNQKEVMTWKSKLSSVNLKKAQVLINLYK</sequence>
<comment type="caution">
    <text evidence="1">The sequence shown here is derived from an EMBL/GenBank/DDBJ whole genome shotgun (WGS) entry which is preliminary data.</text>
</comment>
<dbReference type="AlphaFoldDB" id="A0A368ZEF2"/>
<organism evidence="1 2">
    <name type="scientific">Winogradskyella arenosi</name>
    <dbReference type="NCBI Taxonomy" id="533325"/>
    <lineage>
        <taxon>Bacteria</taxon>
        <taxon>Pseudomonadati</taxon>
        <taxon>Bacteroidota</taxon>
        <taxon>Flavobacteriia</taxon>
        <taxon>Flavobacteriales</taxon>
        <taxon>Flavobacteriaceae</taxon>
        <taxon>Winogradskyella</taxon>
    </lineage>
</organism>
<proteinExistence type="predicted"/>